<dbReference type="AlphaFoldDB" id="A0A1I2F2U4"/>
<evidence type="ECO:0000313" key="2">
    <source>
        <dbReference type="Proteomes" id="UP000198520"/>
    </source>
</evidence>
<gene>
    <name evidence="1" type="ORF">SAMN04488035_1078</name>
</gene>
<sequence>MTNDLVARTEAGARMRAVGRQGPVATGRRALGALLAVTLLASCANTDAATDDGSPHPSEAARTATLAAASEGVDAVTSHHPGLELDYAPERDNRWHDCSGMDGMVERDGALPPERLQWMSSRSFYPSPARPTAPLIDAVVDTLVSNGWTIGYQSTNDTGRDISLGRDGISLSVGGTTRVVEGRDPSLRLSVSSRCIEAPPNLGYSDATGSDT</sequence>
<dbReference type="EMBL" id="FONZ01000002">
    <property type="protein sequence ID" value="SFE99293.1"/>
    <property type="molecule type" value="Genomic_DNA"/>
</dbReference>
<reference evidence="2" key="1">
    <citation type="submission" date="2016-10" db="EMBL/GenBank/DDBJ databases">
        <authorList>
            <person name="Varghese N."/>
            <person name="Submissions S."/>
        </authorList>
    </citation>
    <scope>NUCLEOTIDE SEQUENCE [LARGE SCALE GENOMIC DNA]</scope>
    <source>
        <strain evidence="2">DSM 19083</strain>
    </source>
</reference>
<organism evidence="1 2">
    <name type="scientific">Flavimobilis marinus</name>
    <dbReference type="NCBI Taxonomy" id="285351"/>
    <lineage>
        <taxon>Bacteria</taxon>
        <taxon>Bacillati</taxon>
        <taxon>Actinomycetota</taxon>
        <taxon>Actinomycetes</taxon>
        <taxon>Micrococcales</taxon>
        <taxon>Jonesiaceae</taxon>
        <taxon>Flavimobilis</taxon>
    </lineage>
</organism>
<dbReference type="Proteomes" id="UP000198520">
    <property type="component" value="Unassembled WGS sequence"/>
</dbReference>
<accession>A0A1I2F2U4</accession>
<name>A0A1I2F2U4_9MICO</name>
<dbReference type="RefSeq" id="WP_093375931.1">
    <property type="nucleotide sequence ID" value="NZ_BNAN01000002.1"/>
</dbReference>
<protein>
    <submittedName>
        <fullName evidence="1">Uncharacterized protein</fullName>
    </submittedName>
</protein>
<keyword evidence="2" id="KW-1185">Reference proteome</keyword>
<evidence type="ECO:0000313" key="1">
    <source>
        <dbReference type="EMBL" id="SFE99293.1"/>
    </source>
</evidence>
<proteinExistence type="predicted"/>